<sequence>MKAFRIGLPSTVSYCGKEYRLRPAWPNVLTAADVLSDPALPDGIKISAALDLVIASQHPADVKLLEAAFSTLNPDAKTGGKKLLDFNQDWEYIVSGILQAYGIDLYAAPRLHWMRLRSMLESIPNNTRIAEIMAIRGMEMPKPTKYNGEERARIARLKAQFAIKAAPSGLSEGLNGLFNALAAQARQK</sequence>
<protein>
    <submittedName>
        <fullName evidence="1">Bacteriophage Gp15 family protein</fullName>
    </submittedName>
</protein>
<organism evidence="1 2">
    <name type="scientific">Candidatus Gemmiger excrementigallinarum</name>
    <dbReference type="NCBI Taxonomy" id="2838609"/>
    <lineage>
        <taxon>Bacteria</taxon>
        <taxon>Bacillati</taxon>
        <taxon>Bacillota</taxon>
        <taxon>Clostridia</taxon>
        <taxon>Eubacteriales</taxon>
        <taxon>Gemmiger</taxon>
    </lineage>
</organism>
<comment type="caution">
    <text evidence="1">The sequence shown here is derived from an EMBL/GenBank/DDBJ whole genome shotgun (WGS) entry which is preliminary data.</text>
</comment>
<gene>
    <name evidence="1" type="ORF">H9811_03600</name>
</gene>
<evidence type="ECO:0000313" key="1">
    <source>
        <dbReference type="EMBL" id="HIZ41632.1"/>
    </source>
</evidence>
<dbReference type="Proteomes" id="UP000824048">
    <property type="component" value="Unassembled WGS sequence"/>
</dbReference>
<name>A0A9D2JA08_9FIRM</name>
<evidence type="ECO:0000313" key="2">
    <source>
        <dbReference type="Proteomes" id="UP000824048"/>
    </source>
</evidence>
<reference evidence="1" key="1">
    <citation type="journal article" date="2021" name="PeerJ">
        <title>Extensive microbial diversity within the chicken gut microbiome revealed by metagenomics and culture.</title>
        <authorList>
            <person name="Gilroy R."/>
            <person name="Ravi A."/>
            <person name="Getino M."/>
            <person name="Pursley I."/>
            <person name="Horton D.L."/>
            <person name="Alikhan N.F."/>
            <person name="Baker D."/>
            <person name="Gharbi K."/>
            <person name="Hall N."/>
            <person name="Watson M."/>
            <person name="Adriaenssens E.M."/>
            <person name="Foster-Nyarko E."/>
            <person name="Jarju S."/>
            <person name="Secka A."/>
            <person name="Antonio M."/>
            <person name="Oren A."/>
            <person name="Chaudhuri R.R."/>
            <person name="La Ragione R."/>
            <person name="Hildebrand F."/>
            <person name="Pallen M.J."/>
        </authorList>
    </citation>
    <scope>NUCLEOTIDE SEQUENCE</scope>
    <source>
        <strain evidence="1">ChiSxjej1B13-11774</strain>
    </source>
</reference>
<reference evidence="1" key="2">
    <citation type="submission" date="2021-04" db="EMBL/GenBank/DDBJ databases">
        <authorList>
            <person name="Gilroy R."/>
        </authorList>
    </citation>
    <scope>NUCLEOTIDE SEQUENCE</scope>
    <source>
        <strain evidence="1">ChiSxjej1B13-11774</strain>
    </source>
</reference>
<dbReference type="InterPro" id="IPR009660">
    <property type="entry name" value="Phage_A500_Gp15"/>
</dbReference>
<dbReference type="EMBL" id="DXBP01000026">
    <property type="protein sequence ID" value="HIZ41632.1"/>
    <property type="molecule type" value="Genomic_DNA"/>
</dbReference>
<dbReference type="Pfam" id="PF06854">
    <property type="entry name" value="Phage_Gp15"/>
    <property type="match status" value="1"/>
</dbReference>
<dbReference type="AlphaFoldDB" id="A0A9D2JA08"/>
<proteinExistence type="predicted"/>
<accession>A0A9D2JA08</accession>